<feature type="region of interest" description="Disordered" evidence="1">
    <location>
        <begin position="1"/>
        <end position="56"/>
    </location>
</feature>
<evidence type="ECO:0000313" key="3">
    <source>
        <dbReference type="Proteomes" id="UP000001025"/>
    </source>
</evidence>
<feature type="compositionally biased region" description="Polar residues" evidence="1">
    <location>
        <begin position="1"/>
        <end position="14"/>
    </location>
</feature>
<dbReference type="Proteomes" id="UP000001025">
    <property type="component" value="Chromosome"/>
</dbReference>
<dbReference type="InParanoid" id="Q7UP60"/>
<dbReference type="KEGG" id="rba:RB7137"/>
<dbReference type="EnsemblBacteria" id="CAD75202">
    <property type="protein sequence ID" value="CAD75202"/>
    <property type="gene ID" value="RB7137"/>
</dbReference>
<evidence type="ECO:0000256" key="1">
    <source>
        <dbReference type="SAM" id="MobiDB-lite"/>
    </source>
</evidence>
<keyword evidence="3" id="KW-1185">Reference proteome</keyword>
<organism evidence="2 3">
    <name type="scientific">Rhodopirellula baltica (strain DSM 10527 / NCIMB 13988 / SH1)</name>
    <dbReference type="NCBI Taxonomy" id="243090"/>
    <lineage>
        <taxon>Bacteria</taxon>
        <taxon>Pseudomonadati</taxon>
        <taxon>Planctomycetota</taxon>
        <taxon>Planctomycetia</taxon>
        <taxon>Pirellulales</taxon>
        <taxon>Pirellulaceae</taxon>
        <taxon>Rhodopirellula</taxon>
    </lineage>
</organism>
<accession>Q7UP60</accession>
<dbReference type="EMBL" id="BX294145">
    <property type="protein sequence ID" value="CAD75202.1"/>
    <property type="molecule type" value="Genomic_DNA"/>
</dbReference>
<dbReference type="HOGENOM" id="CLU_3011300_0_0_0"/>
<reference evidence="2 3" key="1">
    <citation type="journal article" date="2003" name="Proc. Natl. Acad. Sci. U.S.A.">
        <title>Complete genome sequence of the marine planctomycete Pirellula sp. strain 1.</title>
        <authorList>
            <person name="Gloeckner F.O."/>
            <person name="Kube M."/>
            <person name="Bauer M."/>
            <person name="Teeling H."/>
            <person name="Lombardot T."/>
            <person name="Ludwig W."/>
            <person name="Gade D."/>
            <person name="Beck A."/>
            <person name="Borzym K."/>
            <person name="Heitmann K."/>
            <person name="Rabus R."/>
            <person name="Schlesner H."/>
            <person name="Amann R."/>
            <person name="Reinhardt R."/>
        </authorList>
    </citation>
    <scope>NUCLEOTIDE SEQUENCE [LARGE SCALE GENOMIC DNA]</scope>
    <source>
        <strain evidence="3">DSM 10527 / NCIMB 13988 / SH1</strain>
    </source>
</reference>
<dbReference type="STRING" id="243090.RB7137"/>
<dbReference type="AlphaFoldDB" id="Q7UP60"/>
<evidence type="ECO:0000313" key="2">
    <source>
        <dbReference type="EMBL" id="CAD75202.1"/>
    </source>
</evidence>
<protein>
    <submittedName>
        <fullName evidence="2">Uncharacterized protein</fullName>
    </submittedName>
</protein>
<name>Q7UP60_RHOBA</name>
<gene>
    <name evidence="2" type="ordered locus">RB7137</name>
</gene>
<sequence>MLRISQTAPRSQTLPAARKSFTNDKLATKSGRRLPTSLGSVRMKPGGETNVRSPSL</sequence>
<proteinExistence type="predicted"/>